<dbReference type="GO" id="GO:0016747">
    <property type="term" value="F:acyltransferase activity, transferring groups other than amino-acyl groups"/>
    <property type="evidence" value="ECO:0007669"/>
    <property type="project" value="InterPro"/>
</dbReference>
<dbReference type="SUPFAM" id="SSF55729">
    <property type="entry name" value="Acyl-CoA N-acyltransferases (Nat)"/>
    <property type="match status" value="1"/>
</dbReference>
<proteinExistence type="predicted"/>
<comment type="caution">
    <text evidence="2">The sequence shown here is derived from an EMBL/GenBank/DDBJ whole genome shotgun (WGS) entry which is preliminary data.</text>
</comment>
<dbReference type="InterPro" id="IPR000182">
    <property type="entry name" value="GNAT_dom"/>
</dbReference>
<dbReference type="InterPro" id="IPR016181">
    <property type="entry name" value="Acyl_CoA_acyltransferase"/>
</dbReference>
<dbReference type="EMBL" id="ABNSCA010000005">
    <property type="protein sequence ID" value="ELN6933162.1"/>
    <property type="molecule type" value="Genomic_DNA"/>
</dbReference>
<gene>
    <name evidence="2" type="ORF">RZY48_002586</name>
</gene>
<evidence type="ECO:0000259" key="1">
    <source>
        <dbReference type="PROSITE" id="PS51186"/>
    </source>
</evidence>
<dbReference type="AlphaFoldDB" id="A0AAI9CVF8"/>
<dbReference type="PROSITE" id="PS51186">
    <property type="entry name" value="GNAT"/>
    <property type="match status" value="1"/>
</dbReference>
<accession>A0AAI9CVF8</accession>
<dbReference type="Proteomes" id="UP001253463">
    <property type="component" value="Unassembled WGS sequence"/>
</dbReference>
<protein>
    <submittedName>
        <fullName evidence="2">GNAT family N-acetyltransferase</fullName>
    </submittedName>
</protein>
<sequence>MNLHQLNLPAGLHVRPARANDNPFLEVLHNEKRSDLRLIDAERDFVESLIDMQFRAMNQGYGEQFPNALYFIIEYHSESVGRAVLDFTDNHVHLVDIAFLQKARGHGLGEAVVRSFMYSSNQLRVPMILSVQQLNLAAKQLYLKLGFRTYKMELPHEKMIWYPPTLVVRREVNTTE</sequence>
<evidence type="ECO:0000313" key="2">
    <source>
        <dbReference type="EMBL" id="ELN6933162.1"/>
    </source>
</evidence>
<dbReference type="RefSeq" id="WP_061900438.1">
    <property type="nucleotide sequence ID" value="NZ_MPKO01000008.1"/>
</dbReference>
<evidence type="ECO:0000313" key="3">
    <source>
        <dbReference type="Proteomes" id="UP001253463"/>
    </source>
</evidence>
<organism evidence="2 3">
    <name type="scientific">Vibrio navarrensis</name>
    <dbReference type="NCBI Taxonomy" id="29495"/>
    <lineage>
        <taxon>Bacteria</taxon>
        <taxon>Pseudomonadati</taxon>
        <taxon>Pseudomonadota</taxon>
        <taxon>Gammaproteobacteria</taxon>
        <taxon>Vibrionales</taxon>
        <taxon>Vibrionaceae</taxon>
        <taxon>Vibrio</taxon>
    </lineage>
</organism>
<reference evidence="2" key="1">
    <citation type="submission" date="2023-10" db="EMBL/GenBank/DDBJ databases">
        <authorList>
            <consortium name="PulseNet: The National Subtyping Network for Foodborne Disease Surveillance"/>
        </authorList>
    </citation>
    <scope>NUCLEOTIDE SEQUENCE</scope>
    <source>
        <strain evidence="2">PNUSAV004886</strain>
    </source>
</reference>
<name>A0AAI9CVF8_9VIBR</name>
<feature type="domain" description="N-acetyltransferase" evidence="1">
    <location>
        <begin position="12"/>
        <end position="167"/>
    </location>
</feature>
<dbReference type="Pfam" id="PF00583">
    <property type="entry name" value="Acetyltransf_1"/>
    <property type="match status" value="1"/>
</dbReference>
<dbReference type="Gene3D" id="3.40.630.30">
    <property type="match status" value="1"/>
</dbReference>